<proteinExistence type="predicted"/>
<dbReference type="Proteomes" id="UP000718281">
    <property type="component" value="Unassembled WGS sequence"/>
</dbReference>
<evidence type="ECO:0000313" key="4">
    <source>
        <dbReference type="EMBL" id="MBL0004796.1"/>
    </source>
</evidence>
<name>A0A935CDJ1_9MICO</name>
<keyword evidence="1" id="KW-1133">Transmembrane helix</keyword>
<dbReference type="InterPro" id="IPR032531">
    <property type="entry name" value="DUF4956"/>
</dbReference>
<dbReference type="Proteomes" id="UP000726105">
    <property type="component" value="Unassembled WGS sequence"/>
</dbReference>
<comment type="caution">
    <text evidence="2">The sequence shown here is derived from an EMBL/GenBank/DDBJ whole genome shotgun (WGS) entry which is preliminary data.</text>
</comment>
<dbReference type="AlphaFoldDB" id="A0A935CDJ1"/>
<evidence type="ECO:0000313" key="6">
    <source>
        <dbReference type="Proteomes" id="UP000726105"/>
    </source>
</evidence>
<feature type="transmembrane region" description="Helical" evidence="1">
    <location>
        <begin position="43"/>
        <end position="69"/>
    </location>
</feature>
<protein>
    <submittedName>
        <fullName evidence="2">DUF4956 domain-containing protein</fullName>
    </submittedName>
</protein>
<gene>
    <name evidence="2" type="ORF">IPF40_05350</name>
    <name evidence="3" type="ORF">IPI13_06580</name>
    <name evidence="4" type="ORF">IPP00_12695</name>
</gene>
<reference evidence="5 6" key="1">
    <citation type="submission" date="2020-10" db="EMBL/GenBank/DDBJ databases">
        <title>Connecting structure to function with the recovery of over 1000 high-quality activated sludge metagenome-assembled genomes encoding full-length rRNA genes using long-read sequencing.</title>
        <authorList>
            <person name="Singleton C.M."/>
            <person name="Petriglieri F."/>
            <person name="Kristensen J.M."/>
            <person name="Kirkegaard R.H."/>
            <person name="Michaelsen T.Y."/>
            <person name="Andersen M.H."/>
            <person name="Karst S.M."/>
            <person name="Dueholm M.S."/>
            <person name="Nielsen P.H."/>
            <person name="Albertsen M."/>
        </authorList>
    </citation>
    <scope>NUCLEOTIDE SEQUENCE [LARGE SCALE GENOMIC DNA]</scope>
    <source>
        <strain evidence="2">AalE_18-Q3-R2-46_BAT3C.188</strain>
        <strain evidence="3">Ega_18-Q3-R5-49_MAXAC.001</strain>
        <strain evidence="4">Ribe_18-Q3-R11-54_MAXAC.001</strain>
    </source>
</reference>
<feature type="transmembrane region" description="Helical" evidence="1">
    <location>
        <begin position="81"/>
        <end position="97"/>
    </location>
</feature>
<dbReference type="Proteomes" id="UP000886632">
    <property type="component" value="Unassembled WGS sequence"/>
</dbReference>
<keyword evidence="1" id="KW-0812">Transmembrane</keyword>
<dbReference type="Pfam" id="PF16316">
    <property type="entry name" value="DUF4956"/>
    <property type="match status" value="1"/>
</dbReference>
<evidence type="ECO:0000256" key="1">
    <source>
        <dbReference type="SAM" id="Phobius"/>
    </source>
</evidence>
<accession>A0A935CDJ1</accession>
<organism evidence="2 5">
    <name type="scientific">Candidatus Phosphoribacter hodrii</name>
    <dbReference type="NCBI Taxonomy" id="2953743"/>
    <lineage>
        <taxon>Bacteria</taxon>
        <taxon>Bacillati</taxon>
        <taxon>Actinomycetota</taxon>
        <taxon>Actinomycetes</taxon>
        <taxon>Micrococcales</taxon>
        <taxon>Dermatophilaceae</taxon>
        <taxon>Candidatus Phosphoribacter</taxon>
    </lineage>
</organism>
<dbReference type="EMBL" id="JADJIB010000002">
    <property type="protein sequence ID" value="MBK7272839.1"/>
    <property type="molecule type" value="Genomic_DNA"/>
</dbReference>
<evidence type="ECO:0000313" key="5">
    <source>
        <dbReference type="Proteomes" id="UP000718281"/>
    </source>
</evidence>
<evidence type="ECO:0000313" key="3">
    <source>
        <dbReference type="EMBL" id="MBK7272839.1"/>
    </source>
</evidence>
<dbReference type="EMBL" id="JADIXZ010000004">
    <property type="protein sequence ID" value="MBK6300485.1"/>
    <property type="molecule type" value="Genomic_DNA"/>
</dbReference>
<sequence>MSPILIAADLLAIALLVFGMFLPRHGRRDLVAAYLGVNVGVFAVAAALTASGVASAGVGLGLFGVLSIIRLRSEELTQTEIAYYFGALAIGLLAGLGADAVPMIGALMALVVVTLWIGDHPRIATRSVRQTLVLDRAHGDRSALHAHVERVLGGTVHEISVVKTDLVNDTTVVSVRHTPAPLVGHAGSARPASHDEHVR</sequence>
<dbReference type="EMBL" id="JADKGK010000022">
    <property type="protein sequence ID" value="MBL0004796.1"/>
    <property type="molecule type" value="Genomic_DNA"/>
</dbReference>
<evidence type="ECO:0000313" key="2">
    <source>
        <dbReference type="EMBL" id="MBK6300485.1"/>
    </source>
</evidence>
<keyword evidence="1" id="KW-0472">Membrane</keyword>